<evidence type="ECO:0000259" key="2">
    <source>
        <dbReference type="PROSITE" id="PS50213"/>
    </source>
</evidence>
<dbReference type="EMBL" id="CP024785">
    <property type="protein sequence ID" value="AUB39241.1"/>
    <property type="molecule type" value="Genomic_DNA"/>
</dbReference>
<feature type="region of interest" description="Disordered" evidence="1">
    <location>
        <begin position="35"/>
        <end position="65"/>
    </location>
</feature>
<sequence>MFSLFRWPSARVALVVLGMTAATITPIVISTPALSQNTVPSTTPSPATPSPETQSPATPSPTSSVNLSDVSSDYWARPFIQALADNNVITGFPDGSFRPNQGVTRAEFAALIQKAFPNQNRVRQLSAGGFKDVPAGYWAASAIQNAYETGFLAGYPGNVFRPNEQIQKVQAIVAVTNGLGLTASTTGASSDLSTYYTDASAIPNYAVSSVTIATQSNIVVNYPDVRQLNPQQPLTRAEAAALLYQALARQGRVQPIASNLPASQYIVGGTAGGTQTGNDIVSLAASSTSLTTLTSLLKTAGLTEILQQPGPYTVFAPTDQAFAALPAATLEQLQQPENREALIKILRYHVVPGAVTSSQLSAGELRTSEESPVNIQIDRANNQVRVNNAQVIQADVQASNGVIHAINQVLVPPDINISQLNQSPTGTTNGATPEVTPGRTTLGGPSYIGGGGNIGLSGNDTALGDSNFAVFSKIGLTRNISVRPSVIFGDDTIFLVPLTLDFTPRATAEVGQRTFSISPYVGAGVAIEANLDTDFGLLLTGGVDVPLGTRFTLNGAVNAAFMDETDVGLQLGLGYNF</sequence>
<evidence type="ECO:0000259" key="3">
    <source>
        <dbReference type="PROSITE" id="PS51272"/>
    </source>
</evidence>
<dbReference type="Gene3D" id="2.30.180.10">
    <property type="entry name" value="FAS1 domain"/>
    <property type="match status" value="1"/>
</dbReference>
<keyword evidence="5" id="KW-1185">Reference proteome</keyword>
<feature type="domain" description="SLH" evidence="3">
    <location>
        <begin position="63"/>
        <end position="126"/>
    </location>
</feature>
<dbReference type="InterPro" id="IPR036378">
    <property type="entry name" value="FAS1_dom_sf"/>
</dbReference>
<dbReference type="Pfam" id="PF00395">
    <property type="entry name" value="SLH"/>
    <property type="match status" value="3"/>
</dbReference>
<evidence type="ECO:0000256" key="1">
    <source>
        <dbReference type="SAM" id="MobiDB-lite"/>
    </source>
</evidence>
<dbReference type="PANTHER" id="PTHR10900">
    <property type="entry name" value="PERIOSTIN-RELATED"/>
    <property type="match status" value="1"/>
</dbReference>
<accession>A0A2K8SUV5</accession>
<dbReference type="FunFam" id="2.30.180.10:FF:000032">
    <property type="entry name" value="Fasciclin domain-containing protein, putative"/>
    <property type="match status" value="1"/>
</dbReference>
<dbReference type="PROSITE" id="PS50213">
    <property type="entry name" value="FAS1"/>
    <property type="match status" value="1"/>
</dbReference>
<dbReference type="SUPFAM" id="SSF56925">
    <property type="entry name" value="OMPA-like"/>
    <property type="match status" value="1"/>
</dbReference>
<feature type="domain" description="SLH" evidence="3">
    <location>
        <begin position="127"/>
        <end position="189"/>
    </location>
</feature>
<dbReference type="RefSeq" id="WP_100900308.1">
    <property type="nucleotide sequence ID" value="NZ_CAWNNC010000001.1"/>
</dbReference>
<dbReference type="InterPro" id="IPR011250">
    <property type="entry name" value="OMP/PagP_B-barrel"/>
</dbReference>
<dbReference type="SUPFAM" id="SSF82153">
    <property type="entry name" value="FAS1 domain"/>
    <property type="match status" value="1"/>
</dbReference>
<organism evidence="4 5">
    <name type="scientific">Nostoc flagelliforme CCNUN1</name>
    <dbReference type="NCBI Taxonomy" id="2038116"/>
    <lineage>
        <taxon>Bacteria</taxon>
        <taxon>Bacillati</taxon>
        <taxon>Cyanobacteriota</taxon>
        <taxon>Cyanophyceae</taxon>
        <taxon>Nostocales</taxon>
        <taxon>Nostocaceae</taxon>
        <taxon>Nostoc</taxon>
    </lineage>
</organism>
<reference evidence="4 5" key="1">
    <citation type="submission" date="2017-11" db="EMBL/GenBank/DDBJ databases">
        <title>Complete genome of a free-living desiccation-tolerant cyanobacterium and its photosynthetic adaptation to extreme terrestrial habitat.</title>
        <authorList>
            <person name="Shang J."/>
        </authorList>
    </citation>
    <scope>NUCLEOTIDE SEQUENCE [LARGE SCALE GENOMIC DNA]</scope>
    <source>
        <strain evidence="4 5">CCNUN1</strain>
    </source>
</reference>
<proteinExistence type="predicted"/>
<feature type="domain" description="SLH" evidence="3">
    <location>
        <begin position="193"/>
        <end position="257"/>
    </location>
</feature>
<dbReference type="OrthoDB" id="9759810at2"/>
<dbReference type="Pfam" id="PF02469">
    <property type="entry name" value="Fasciclin"/>
    <property type="match status" value="1"/>
</dbReference>
<dbReference type="KEGG" id="nfl:COO91_05233"/>
<name>A0A2K8SUV5_9NOSO</name>
<feature type="domain" description="FAS1" evidence="2">
    <location>
        <begin position="277"/>
        <end position="410"/>
    </location>
</feature>
<dbReference type="AlphaFoldDB" id="A0A2K8SUV5"/>
<dbReference type="Proteomes" id="UP000232003">
    <property type="component" value="Chromosome"/>
</dbReference>
<dbReference type="InterPro" id="IPR050904">
    <property type="entry name" value="Adhesion/Biosynth-related"/>
</dbReference>
<evidence type="ECO:0000313" key="5">
    <source>
        <dbReference type="Proteomes" id="UP000232003"/>
    </source>
</evidence>
<dbReference type="SMART" id="SM00554">
    <property type="entry name" value="FAS1"/>
    <property type="match status" value="1"/>
</dbReference>
<evidence type="ECO:0000313" key="4">
    <source>
        <dbReference type="EMBL" id="AUB39241.1"/>
    </source>
</evidence>
<gene>
    <name evidence="4" type="ORF">COO91_05233</name>
</gene>
<protein>
    <submittedName>
        <fullName evidence="4">Uncaracterized surface protein containing fasciclin</fullName>
    </submittedName>
</protein>
<feature type="compositionally biased region" description="Low complexity" evidence="1">
    <location>
        <begin position="38"/>
        <end position="64"/>
    </location>
</feature>
<dbReference type="PROSITE" id="PS51272">
    <property type="entry name" value="SLH"/>
    <property type="match status" value="3"/>
</dbReference>
<dbReference type="InterPro" id="IPR001119">
    <property type="entry name" value="SLH_dom"/>
</dbReference>
<dbReference type="InterPro" id="IPR000782">
    <property type="entry name" value="FAS1_domain"/>
</dbReference>